<dbReference type="SUPFAM" id="SSF46689">
    <property type="entry name" value="Homeodomain-like"/>
    <property type="match status" value="2"/>
</dbReference>
<dbReference type="InterPro" id="IPR041983">
    <property type="entry name" value="ADA2-like_ZZ"/>
</dbReference>
<evidence type="ECO:0000256" key="8">
    <source>
        <dbReference type="PROSITE-ProRule" id="PRU00228"/>
    </source>
</evidence>
<dbReference type="EMBL" id="JAHMUF010000001">
    <property type="protein sequence ID" value="KAG7196203.1"/>
    <property type="molecule type" value="Genomic_DNA"/>
</dbReference>
<comment type="caution">
    <text evidence="15">The sequence shown here is derived from an EMBL/GenBank/DDBJ whole genome shotgun (WGS) entry which is preliminary data.</text>
</comment>
<dbReference type="GO" id="GO:0005634">
    <property type="term" value="C:nucleus"/>
    <property type="evidence" value="ECO:0007669"/>
    <property type="project" value="UniProtKB-SubCell"/>
</dbReference>
<evidence type="ECO:0000313" key="15">
    <source>
        <dbReference type="EMBL" id="KAG7196203.1"/>
    </source>
</evidence>
<feature type="compositionally biased region" description="Gly residues" evidence="9">
    <location>
        <begin position="341"/>
        <end position="350"/>
    </location>
</feature>
<dbReference type="PROSITE" id="PS50934">
    <property type="entry name" value="SWIRM"/>
    <property type="match status" value="1"/>
</dbReference>
<sequence length="748" mass="85273">MEAKRLYHCDVCSSDCTNRIRVQCAICADYDLCVPCFSAGLFSGTHQPHHDYKVIEQNTYPIFEEDWGADEELLLIQGLETFGFGNWQDVADHIGNRSKDEVARHYDAIYLKSNDYPLPEMNKDFHHISPHEFLESRKKRLEIRKNQPLPPPKPKPVPSVPLCHEIQGYMPGRLEFDHEHENEAEMTVKDMIFYPDDQAGDIELKLTILDIYNSRLTSRAERKRAMLLNNLLDYRRNIAQDKRKSKEEKDLLKKINAFIRCLSPSDFTSFSNDLLTELRCRMRIQKLQNWRRHGITSLEDGAKYEKDRLIRQAHYQRMGNNGLSARLAAVNGINGRDLSVGVGGSGGSSGGRSSSVRYNGSTPQPPDYKSRGGTTNGRTPLDISHAADFDLLSNEEKQLCATLRILPKPYFAIKNQLMKEAIKNNGILKKKDARNALKIDVNKASKIYEFFVQMVSFYFNIYQVSSLDIAYYIWYEMAKMIGIRALICFVLQFAVITAQFYPLNKNGDIPENVIPYNKGQQVPLECISRDIEDGKHKLDNKGNIIYKAFPTCKETGQPLTLAFGINSDVNCTIHMTDELYHLFQFYIHEDSPFSCRVPISNEKNYLEQGGAFVPLAFNFRGEIHESHLDIDSNLNVLTLVPNIMNTFLSTTAWSSGTETTRVVIGETLTIRLAMRWFRTNDVMSLSIESPAFNGLEQPNEVNAKLSDVYSRGFYKLKDFSKSYVPLSIVGVYVICTMVISVIGTLTYT</sequence>
<dbReference type="InterPro" id="IPR055141">
    <property type="entry name" value="TADA2A_B-like_dom"/>
</dbReference>
<evidence type="ECO:0000256" key="5">
    <source>
        <dbReference type="ARBA" id="ARBA00023015"/>
    </source>
</evidence>
<name>A0A9P8AKU9_9ASCO</name>
<evidence type="ECO:0000259" key="13">
    <source>
        <dbReference type="PROSITE" id="PS50934"/>
    </source>
</evidence>
<dbReference type="Pfam" id="PF00249">
    <property type="entry name" value="Myb_DNA-binding"/>
    <property type="match status" value="1"/>
</dbReference>
<dbReference type="PANTHER" id="PTHR12374">
    <property type="entry name" value="TRANSCRIPTIONAL ADAPTOR 2 ADA2 -RELATED"/>
    <property type="match status" value="1"/>
</dbReference>
<dbReference type="CDD" id="cd02335">
    <property type="entry name" value="ZZ_ADA2"/>
    <property type="match status" value="1"/>
</dbReference>
<dbReference type="GO" id="GO:0003682">
    <property type="term" value="F:chromatin binding"/>
    <property type="evidence" value="ECO:0007669"/>
    <property type="project" value="TreeGrafter"/>
</dbReference>
<dbReference type="InterPro" id="IPR009057">
    <property type="entry name" value="Homeodomain-like_sf"/>
</dbReference>
<feature type="domain" description="ZZ-type" evidence="12">
    <location>
        <begin position="4"/>
        <end position="60"/>
    </location>
</feature>
<dbReference type="InterPro" id="IPR007526">
    <property type="entry name" value="SWIRM"/>
</dbReference>
<evidence type="ECO:0000256" key="6">
    <source>
        <dbReference type="ARBA" id="ARBA00023163"/>
    </source>
</evidence>
<dbReference type="SMART" id="SM00717">
    <property type="entry name" value="SANT"/>
    <property type="match status" value="1"/>
</dbReference>
<dbReference type="GO" id="GO:0070461">
    <property type="term" value="C:SAGA-type complex"/>
    <property type="evidence" value="ECO:0007669"/>
    <property type="project" value="TreeGrafter"/>
</dbReference>
<feature type="region of interest" description="Disordered" evidence="9">
    <location>
        <begin position="341"/>
        <end position="379"/>
    </location>
</feature>
<keyword evidence="5" id="KW-0805">Transcription regulation</keyword>
<evidence type="ECO:0000256" key="3">
    <source>
        <dbReference type="ARBA" id="ARBA00022771"/>
    </source>
</evidence>
<dbReference type="RefSeq" id="XP_043051748.1">
    <property type="nucleotide sequence ID" value="XM_043191071.1"/>
</dbReference>
<evidence type="ECO:0000313" key="16">
    <source>
        <dbReference type="Proteomes" id="UP000790833"/>
    </source>
</evidence>
<dbReference type="PROSITE" id="PS50135">
    <property type="entry name" value="ZF_ZZ_2"/>
    <property type="match status" value="1"/>
</dbReference>
<dbReference type="GO" id="GO:0003713">
    <property type="term" value="F:transcription coactivator activity"/>
    <property type="evidence" value="ECO:0007669"/>
    <property type="project" value="TreeGrafter"/>
</dbReference>
<organism evidence="15 16">
    <name type="scientific">Scheffersomyces spartinae</name>
    <dbReference type="NCBI Taxonomy" id="45513"/>
    <lineage>
        <taxon>Eukaryota</taxon>
        <taxon>Fungi</taxon>
        <taxon>Dikarya</taxon>
        <taxon>Ascomycota</taxon>
        <taxon>Saccharomycotina</taxon>
        <taxon>Pichiomycetes</taxon>
        <taxon>Debaryomycetaceae</taxon>
        <taxon>Scheffersomyces</taxon>
    </lineage>
</organism>
<feature type="domain" description="Myb-like" evidence="11">
    <location>
        <begin position="67"/>
        <end position="110"/>
    </location>
</feature>
<feature type="transmembrane region" description="Helical" evidence="10">
    <location>
        <begin position="450"/>
        <end position="474"/>
    </location>
</feature>
<dbReference type="PROSITE" id="PS51293">
    <property type="entry name" value="SANT"/>
    <property type="match status" value="1"/>
</dbReference>
<dbReference type="GO" id="GO:0008270">
    <property type="term" value="F:zinc ion binding"/>
    <property type="evidence" value="ECO:0007669"/>
    <property type="project" value="UniProtKB-KW"/>
</dbReference>
<evidence type="ECO:0000259" key="12">
    <source>
        <dbReference type="PROSITE" id="PS50135"/>
    </source>
</evidence>
<dbReference type="FunFam" id="3.30.60.90:FF:000008">
    <property type="entry name" value="Transcriptional adapter 2"/>
    <property type="match status" value="1"/>
</dbReference>
<dbReference type="Pfam" id="PF00569">
    <property type="entry name" value="ZZ"/>
    <property type="match status" value="1"/>
</dbReference>
<dbReference type="GO" id="GO:0006338">
    <property type="term" value="P:chromatin remodeling"/>
    <property type="evidence" value="ECO:0007669"/>
    <property type="project" value="TreeGrafter"/>
</dbReference>
<keyword evidence="2" id="KW-0479">Metal-binding</keyword>
<keyword evidence="6" id="KW-0804">Transcription</keyword>
<evidence type="ECO:0000256" key="9">
    <source>
        <dbReference type="SAM" id="MobiDB-lite"/>
    </source>
</evidence>
<gene>
    <name evidence="15" type="primary">ADA2</name>
    <name evidence="15" type="ORF">KQ657_000216</name>
</gene>
<dbReference type="Gene3D" id="1.10.10.60">
    <property type="entry name" value="Homeodomain-like"/>
    <property type="match status" value="1"/>
</dbReference>
<evidence type="ECO:0000259" key="11">
    <source>
        <dbReference type="PROSITE" id="PS50090"/>
    </source>
</evidence>
<keyword evidence="4" id="KW-0862">Zinc</keyword>
<dbReference type="FunFam" id="1.10.10.60:FF:000115">
    <property type="entry name" value="Transcriptional adapter 2"/>
    <property type="match status" value="1"/>
</dbReference>
<reference evidence="15" key="1">
    <citation type="submission" date="2021-03" db="EMBL/GenBank/DDBJ databases">
        <authorList>
            <person name="Palmer J.M."/>
        </authorList>
    </citation>
    <scope>NUCLEOTIDE SEQUENCE</scope>
    <source>
        <strain evidence="15">ARV_011</strain>
    </source>
</reference>
<comment type="subcellular location">
    <subcellularLocation>
        <location evidence="1">Nucleus</location>
    </subcellularLocation>
</comment>
<keyword evidence="10" id="KW-0812">Transmembrane</keyword>
<dbReference type="PROSITE" id="PS01357">
    <property type="entry name" value="ZF_ZZ_1"/>
    <property type="match status" value="1"/>
</dbReference>
<dbReference type="Gene3D" id="1.10.10.10">
    <property type="entry name" value="Winged helix-like DNA-binding domain superfamily/Winged helix DNA-binding domain"/>
    <property type="match status" value="1"/>
</dbReference>
<evidence type="ECO:0000259" key="14">
    <source>
        <dbReference type="PROSITE" id="PS51293"/>
    </source>
</evidence>
<dbReference type="InterPro" id="IPR043145">
    <property type="entry name" value="Znf_ZZ_sf"/>
</dbReference>
<feature type="domain" description="SWIRM" evidence="13">
    <location>
        <begin position="372"/>
        <end position="468"/>
    </location>
</feature>
<dbReference type="Proteomes" id="UP000790833">
    <property type="component" value="Unassembled WGS sequence"/>
</dbReference>
<keyword evidence="16" id="KW-1185">Reference proteome</keyword>
<keyword evidence="10" id="KW-0472">Membrane</keyword>
<dbReference type="CDD" id="cd00167">
    <property type="entry name" value="SANT"/>
    <property type="match status" value="1"/>
</dbReference>
<accession>A0A9P8AKU9</accession>
<keyword evidence="7" id="KW-0539">Nucleus</keyword>
<dbReference type="SUPFAM" id="SSF57850">
    <property type="entry name" value="RING/U-box"/>
    <property type="match status" value="1"/>
</dbReference>
<evidence type="ECO:0000256" key="2">
    <source>
        <dbReference type="ARBA" id="ARBA00022723"/>
    </source>
</evidence>
<dbReference type="InterPro" id="IPR017884">
    <property type="entry name" value="SANT_dom"/>
</dbReference>
<dbReference type="InterPro" id="IPR036388">
    <property type="entry name" value="WH-like_DNA-bd_sf"/>
</dbReference>
<dbReference type="PROSITE" id="PS50090">
    <property type="entry name" value="MYB_LIKE"/>
    <property type="match status" value="1"/>
</dbReference>
<evidence type="ECO:0000256" key="1">
    <source>
        <dbReference type="ARBA" id="ARBA00004123"/>
    </source>
</evidence>
<evidence type="ECO:0000256" key="10">
    <source>
        <dbReference type="SAM" id="Phobius"/>
    </source>
</evidence>
<dbReference type="GO" id="GO:0006357">
    <property type="term" value="P:regulation of transcription by RNA polymerase II"/>
    <property type="evidence" value="ECO:0007669"/>
    <property type="project" value="TreeGrafter"/>
</dbReference>
<evidence type="ECO:0000256" key="4">
    <source>
        <dbReference type="ARBA" id="ARBA00022833"/>
    </source>
</evidence>
<dbReference type="InterPro" id="IPR000433">
    <property type="entry name" value="Znf_ZZ"/>
</dbReference>
<dbReference type="InterPro" id="IPR001005">
    <property type="entry name" value="SANT/Myb"/>
</dbReference>
<dbReference type="GeneID" id="66113590"/>
<dbReference type="Gene3D" id="3.30.60.90">
    <property type="match status" value="1"/>
</dbReference>
<dbReference type="PANTHER" id="PTHR12374:SF20">
    <property type="entry name" value="TRANSCRIPTIONAL ADAPTER 2-ALPHA"/>
    <property type="match status" value="1"/>
</dbReference>
<dbReference type="SMART" id="SM00291">
    <property type="entry name" value="ZnF_ZZ"/>
    <property type="match status" value="1"/>
</dbReference>
<dbReference type="Pfam" id="PF04433">
    <property type="entry name" value="SWIRM"/>
    <property type="match status" value="1"/>
</dbReference>
<feature type="transmembrane region" description="Helical" evidence="10">
    <location>
        <begin position="481"/>
        <end position="501"/>
    </location>
</feature>
<dbReference type="OrthoDB" id="270417at2759"/>
<dbReference type="FunFam" id="1.10.10.10:FF:000087">
    <property type="entry name" value="Transcriptional adapter 2"/>
    <property type="match status" value="1"/>
</dbReference>
<keyword evidence="3 8" id="KW-0863">Zinc-finger</keyword>
<proteinExistence type="predicted"/>
<feature type="transmembrane region" description="Helical" evidence="10">
    <location>
        <begin position="723"/>
        <end position="747"/>
    </location>
</feature>
<dbReference type="AlphaFoldDB" id="A0A9P8AKU9"/>
<feature type="domain" description="SANT" evidence="14">
    <location>
        <begin position="62"/>
        <end position="114"/>
    </location>
</feature>
<protein>
    <submittedName>
        <fullName evidence="15">Transcriptional adapter ada2</fullName>
    </submittedName>
</protein>
<dbReference type="Pfam" id="PF22941">
    <property type="entry name" value="TADA2A-like_3rd"/>
    <property type="match status" value="1"/>
</dbReference>
<keyword evidence="10" id="KW-1133">Transmembrane helix</keyword>
<evidence type="ECO:0000256" key="7">
    <source>
        <dbReference type="ARBA" id="ARBA00023242"/>
    </source>
</evidence>